<dbReference type="AlphaFoldDB" id="A0AAW1W8S9"/>
<dbReference type="EMBL" id="JBEDUW010000006">
    <property type="protein sequence ID" value="KAK9920365.1"/>
    <property type="molecule type" value="Genomic_DNA"/>
</dbReference>
<evidence type="ECO:0000256" key="4">
    <source>
        <dbReference type="ARBA" id="ARBA00023242"/>
    </source>
</evidence>
<reference evidence="6 7" key="1">
    <citation type="journal article" date="2023" name="G3 (Bethesda)">
        <title>A chromosome-length genome assembly and annotation of blackberry (Rubus argutus, cv. 'Hillquist').</title>
        <authorList>
            <person name="Bruna T."/>
            <person name="Aryal R."/>
            <person name="Dudchenko O."/>
            <person name="Sargent D.J."/>
            <person name="Mead D."/>
            <person name="Buti M."/>
            <person name="Cavallini A."/>
            <person name="Hytonen T."/>
            <person name="Andres J."/>
            <person name="Pham M."/>
            <person name="Weisz D."/>
            <person name="Mascagni F."/>
            <person name="Usai G."/>
            <person name="Natali L."/>
            <person name="Bassil N."/>
            <person name="Fernandez G.E."/>
            <person name="Lomsadze A."/>
            <person name="Armour M."/>
            <person name="Olukolu B."/>
            <person name="Poorten T."/>
            <person name="Britton C."/>
            <person name="Davik J."/>
            <person name="Ashrafi H."/>
            <person name="Aiden E.L."/>
            <person name="Borodovsky M."/>
            <person name="Worthington M."/>
        </authorList>
    </citation>
    <scope>NUCLEOTIDE SEQUENCE [LARGE SCALE GENOMIC DNA]</scope>
    <source>
        <strain evidence="6">PI 553951</strain>
    </source>
</reference>
<sequence>MEYSTLLEPSWPFQNLINSPFDQSDLMNTQMGSPDFSSLFINSDEFSDLSETCSNPFATLFSGDDLMQITSQVDEFPMNLEEFDPNLMIDSLYNNFLGGSEESFPSQQISSHQFSIEGDDVWSPNSLETSEASSMDSTSIQTSLTLPRAEVKIHNESSIRHLLRAYAESMENGQKMLEEVILKCISEKVSPIGQTLERLAFNLCQEVVDHQQGADDYIKQESFKNFEPAFKLFYQNFPYGRFAHNAANSAILEAIPVDAETVHIVDFDMGEGVQLSQIIEALAKRLKTLKVTAVKWEEEEIDCAPPHWRFEETKKQLQSHARSLGLNLKVEEVAIEDLVGEMKKTNKRGGGREFLTFNCMVSLPHMRRRRSRRHVMEFLRLAKELLANSGNSKTSKRGIITFGNGDACQKLGENSSFSSYLDGNLVHYQALLESMELNFPSHLAQARMVMECIFVASCVSSEAWFQKWRETKQDCHVQQWFGLESRRLSKENLMEAKQIVGDASSYGVRIGGQNGNEMALEWRGNPLVRVSTWENQS</sequence>
<dbReference type="GO" id="GO:0005634">
    <property type="term" value="C:nucleus"/>
    <property type="evidence" value="ECO:0007669"/>
    <property type="project" value="UniProtKB-SubCell"/>
</dbReference>
<organism evidence="6 7">
    <name type="scientific">Rubus argutus</name>
    <name type="common">Southern blackberry</name>
    <dbReference type="NCBI Taxonomy" id="59490"/>
    <lineage>
        <taxon>Eukaryota</taxon>
        <taxon>Viridiplantae</taxon>
        <taxon>Streptophyta</taxon>
        <taxon>Embryophyta</taxon>
        <taxon>Tracheophyta</taxon>
        <taxon>Spermatophyta</taxon>
        <taxon>Magnoliopsida</taxon>
        <taxon>eudicotyledons</taxon>
        <taxon>Gunneridae</taxon>
        <taxon>Pentapetalae</taxon>
        <taxon>rosids</taxon>
        <taxon>fabids</taxon>
        <taxon>Rosales</taxon>
        <taxon>Rosaceae</taxon>
        <taxon>Rosoideae</taxon>
        <taxon>Rosoideae incertae sedis</taxon>
        <taxon>Rubus</taxon>
    </lineage>
</organism>
<comment type="subcellular location">
    <subcellularLocation>
        <location evidence="1">Nucleus</location>
    </subcellularLocation>
</comment>
<accession>A0AAW1W8S9</accession>
<feature type="region of interest" description="SAW" evidence="5">
    <location>
        <begin position="454"/>
        <end position="534"/>
    </location>
</feature>
<gene>
    <name evidence="6" type="ORF">M0R45_028920</name>
</gene>
<comment type="similarity">
    <text evidence="5">Belongs to the GRAS family.</text>
</comment>
<keyword evidence="4" id="KW-0539">Nucleus</keyword>
<feature type="region of interest" description="Leucine repeat II (LRII)" evidence="5">
    <location>
        <begin position="312"/>
        <end position="344"/>
    </location>
</feature>
<protein>
    <submittedName>
        <fullName evidence="6">Uncharacterized protein</fullName>
    </submittedName>
</protein>
<dbReference type="InterPro" id="IPR005202">
    <property type="entry name" value="TF_GRAS"/>
</dbReference>
<feature type="short sequence motif" description="VHIID" evidence="5">
    <location>
        <begin position="262"/>
        <end position="266"/>
    </location>
</feature>
<evidence type="ECO:0000256" key="3">
    <source>
        <dbReference type="ARBA" id="ARBA00023163"/>
    </source>
</evidence>
<evidence type="ECO:0000256" key="2">
    <source>
        <dbReference type="ARBA" id="ARBA00023015"/>
    </source>
</evidence>
<keyword evidence="2" id="KW-0805">Transcription regulation</keyword>
<keyword evidence="3" id="KW-0804">Transcription</keyword>
<name>A0AAW1W8S9_RUBAR</name>
<evidence type="ECO:0000313" key="6">
    <source>
        <dbReference type="EMBL" id="KAK9920365.1"/>
    </source>
</evidence>
<evidence type="ECO:0000313" key="7">
    <source>
        <dbReference type="Proteomes" id="UP001457282"/>
    </source>
</evidence>
<comment type="caution">
    <text evidence="5">Lacks conserved residue(s) required for the propagation of feature annotation.</text>
</comment>
<dbReference type="Pfam" id="PF03514">
    <property type="entry name" value="GRAS"/>
    <property type="match status" value="1"/>
</dbReference>
<keyword evidence="7" id="KW-1185">Reference proteome</keyword>
<evidence type="ECO:0000256" key="1">
    <source>
        <dbReference type="ARBA" id="ARBA00004123"/>
    </source>
</evidence>
<dbReference type="Proteomes" id="UP001457282">
    <property type="component" value="Unassembled WGS sequence"/>
</dbReference>
<dbReference type="PANTHER" id="PTHR31636">
    <property type="entry name" value="OSJNBA0084A10.13 PROTEIN-RELATED"/>
    <property type="match status" value="1"/>
</dbReference>
<evidence type="ECO:0000256" key="5">
    <source>
        <dbReference type="PROSITE-ProRule" id="PRU01191"/>
    </source>
</evidence>
<dbReference type="PROSITE" id="PS50985">
    <property type="entry name" value="GRAS"/>
    <property type="match status" value="1"/>
</dbReference>
<proteinExistence type="inferred from homology"/>
<comment type="caution">
    <text evidence="6">The sequence shown here is derived from an EMBL/GenBank/DDBJ whole genome shotgun (WGS) entry which is preliminary data.</text>
</comment>